<evidence type="ECO:0000313" key="3">
    <source>
        <dbReference type="Proteomes" id="UP001138997"/>
    </source>
</evidence>
<keyword evidence="1" id="KW-1133">Transmembrane helix</keyword>
<evidence type="ECO:0000256" key="1">
    <source>
        <dbReference type="SAM" id="Phobius"/>
    </source>
</evidence>
<feature type="transmembrane region" description="Helical" evidence="1">
    <location>
        <begin position="128"/>
        <end position="157"/>
    </location>
</feature>
<protein>
    <submittedName>
        <fullName evidence="2">ABC transporter permease</fullName>
    </submittedName>
</protein>
<feature type="transmembrane region" description="Helical" evidence="1">
    <location>
        <begin position="197"/>
        <end position="222"/>
    </location>
</feature>
<gene>
    <name evidence="2" type="ORF">LR394_06670</name>
</gene>
<feature type="transmembrane region" description="Helical" evidence="1">
    <location>
        <begin position="49"/>
        <end position="69"/>
    </location>
</feature>
<reference evidence="2" key="1">
    <citation type="submission" date="2021-11" db="EMBL/GenBank/DDBJ databases">
        <title>Streptomyces corallinus and Kineosporia corallina sp. nov., two new coral-derived marine actinobacteria.</title>
        <authorList>
            <person name="Buangrab K."/>
            <person name="Sutthacheep M."/>
            <person name="Yeemin T."/>
            <person name="Harunari E."/>
            <person name="Igarashi Y."/>
            <person name="Sripreechasak P."/>
            <person name="Kanchanasin P."/>
            <person name="Tanasupawat S."/>
            <person name="Phongsopitanun W."/>
        </authorList>
    </citation>
    <scope>NUCLEOTIDE SEQUENCE</scope>
    <source>
        <strain evidence="2">JCM 31032</strain>
    </source>
</reference>
<name>A0A9X1SSE4_9ACTN</name>
<accession>A0A9X1SSE4</accession>
<dbReference type="AlphaFoldDB" id="A0A9X1SSE4"/>
<proteinExistence type="predicted"/>
<feature type="transmembrane region" description="Helical" evidence="1">
    <location>
        <begin position="169"/>
        <end position="190"/>
    </location>
</feature>
<keyword evidence="1" id="KW-0812">Transmembrane</keyword>
<keyword evidence="1" id="KW-0472">Membrane</keyword>
<evidence type="ECO:0000313" key="2">
    <source>
        <dbReference type="EMBL" id="MCD5310572.1"/>
    </source>
</evidence>
<organism evidence="2 3">
    <name type="scientific">Kineosporia babensis</name>
    <dbReference type="NCBI Taxonomy" id="499548"/>
    <lineage>
        <taxon>Bacteria</taxon>
        <taxon>Bacillati</taxon>
        <taxon>Actinomycetota</taxon>
        <taxon>Actinomycetes</taxon>
        <taxon>Kineosporiales</taxon>
        <taxon>Kineosporiaceae</taxon>
        <taxon>Kineosporia</taxon>
    </lineage>
</organism>
<comment type="caution">
    <text evidence="2">The sequence shown here is derived from an EMBL/GenBank/DDBJ whole genome shotgun (WGS) entry which is preliminary data.</text>
</comment>
<dbReference type="Proteomes" id="UP001138997">
    <property type="component" value="Unassembled WGS sequence"/>
</dbReference>
<dbReference type="RefSeq" id="WP_231439564.1">
    <property type="nucleotide sequence ID" value="NZ_JAJOMB010000003.1"/>
</dbReference>
<feature type="transmembrane region" description="Helical" evidence="1">
    <location>
        <begin position="75"/>
        <end position="100"/>
    </location>
</feature>
<sequence>MSTTAVTTRETSVPTRRVALEAAGPIRAIPLSRVVGVELRKMFDTRSGFWLMASIAITATLATVAVIVFAPDSDITYTSFAGAVGFPMSVILPVIAILAVTSEYSQRSGLTTFTLVPHRGRVITAKAIAVLTVAVFSMVLAMLIGVLGNIAGSAIAGVDTTWDSTATELLLIVLGNTLGMLVGFMLGVLIRNSAGAIVGYFVFSLVLPGLSELLAANASWYADRREWLDFNYAQGSLFGGSMTGEQWANLGVTSAVWLVLPLAIGLGTLMRSEVK</sequence>
<feature type="transmembrane region" description="Helical" evidence="1">
    <location>
        <begin position="247"/>
        <end position="269"/>
    </location>
</feature>
<keyword evidence="3" id="KW-1185">Reference proteome</keyword>
<dbReference type="EMBL" id="JAJOMB010000003">
    <property type="protein sequence ID" value="MCD5310572.1"/>
    <property type="molecule type" value="Genomic_DNA"/>
</dbReference>